<dbReference type="PROSITE" id="PS50847">
    <property type="entry name" value="GRAM_POS_ANCHORING"/>
    <property type="match status" value="1"/>
</dbReference>
<protein>
    <submittedName>
        <fullName evidence="8">DUF1542 domain-containing protein</fullName>
    </submittedName>
</protein>
<keyword evidence="9" id="KW-1185">Reference proteome</keyword>
<feature type="region of interest" description="Disordered" evidence="6">
    <location>
        <begin position="460"/>
        <end position="508"/>
    </location>
</feature>
<dbReference type="KEGG" id="vhy:G7082_07205"/>
<feature type="coiled-coil region" evidence="5">
    <location>
        <begin position="243"/>
        <end position="281"/>
    </location>
</feature>
<feature type="region of interest" description="Disordered" evidence="6">
    <location>
        <begin position="546"/>
        <end position="568"/>
    </location>
</feature>
<keyword evidence="5" id="KW-0175">Coiled coil</keyword>
<feature type="coiled-coil region" evidence="5">
    <location>
        <begin position="1239"/>
        <end position="1277"/>
    </location>
</feature>
<reference evidence="8 9" key="1">
    <citation type="submission" date="2020-03" db="EMBL/GenBank/DDBJ databases">
        <title>Vagococcus sp. nov., isolated from beetles.</title>
        <authorList>
            <person name="Hyun D.-W."/>
            <person name="Bae J.-W."/>
        </authorList>
    </citation>
    <scope>NUCLEOTIDE SEQUENCE [LARGE SCALE GENOMIC DNA]</scope>
    <source>
        <strain evidence="8 9">HDW17B</strain>
    </source>
</reference>
<keyword evidence="4" id="KW-0572">Peptidoglycan-anchor</keyword>
<accession>A0A6G8AT85</accession>
<keyword evidence="2" id="KW-0964">Secreted</keyword>
<feature type="region of interest" description="Disordered" evidence="6">
    <location>
        <begin position="799"/>
        <end position="845"/>
    </location>
</feature>
<organism evidence="8 9">
    <name type="scientific">Vagococcus hydrophili</name>
    <dbReference type="NCBI Taxonomy" id="2714947"/>
    <lineage>
        <taxon>Bacteria</taxon>
        <taxon>Bacillati</taxon>
        <taxon>Bacillota</taxon>
        <taxon>Bacilli</taxon>
        <taxon>Lactobacillales</taxon>
        <taxon>Enterococcaceae</taxon>
        <taxon>Vagococcus</taxon>
    </lineage>
</organism>
<feature type="compositionally biased region" description="Polar residues" evidence="6">
    <location>
        <begin position="963"/>
        <end position="977"/>
    </location>
</feature>
<dbReference type="EMBL" id="CP049887">
    <property type="protein sequence ID" value="QIL48291.1"/>
    <property type="molecule type" value="Genomic_DNA"/>
</dbReference>
<dbReference type="RefSeq" id="WP_166034438.1">
    <property type="nucleotide sequence ID" value="NZ_CP049887.1"/>
</dbReference>
<feature type="coiled-coil region" evidence="5">
    <location>
        <begin position="575"/>
        <end position="613"/>
    </location>
</feature>
<evidence type="ECO:0000256" key="6">
    <source>
        <dbReference type="SAM" id="MobiDB-lite"/>
    </source>
</evidence>
<feature type="region of interest" description="Disordered" evidence="6">
    <location>
        <begin position="1403"/>
        <end position="1437"/>
    </location>
</feature>
<dbReference type="InterPro" id="IPR011439">
    <property type="entry name" value="DUF1542"/>
</dbReference>
<evidence type="ECO:0000259" key="7">
    <source>
        <dbReference type="PROSITE" id="PS50847"/>
    </source>
</evidence>
<feature type="compositionally biased region" description="Polar residues" evidence="6">
    <location>
        <begin position="803"/>
        <end position="813"/>
    </location>
</feature>
<feature type="coiled-coil region" evidence="5">
    <location>
        <begin position="370"/>
        <end position="447"/>
    </location>
</feature>
<feature type="compositionally biased region" description="Polar residues" evidence="6">
    <location>
        <begin position="299"/>
        <end position="314"/>
    </location>
</feature>
<keyword evidence="1" id="KW-0134">Cell wall</keyword>
<feature type="compositionally biased region" description="Polar residues" evidence="6">
    <location>
        <begin position="631"/>
        <end position="645"/>
    </location>
</feature>
<evidence type="ECO:0000256" key="1">
    <source>
        <dbReference type="ARBA" id="ARBA00022512"/>
    </source>
</evidence>
<feature type="domain" description="Gram-positive cocci surface proteins LPxTG" evidence="7">
    <location>
        <begin position="1433"/>
        <end position="1468"/>
    </location>
</feature>
<dbReference type="InterPro" id="IPR019931">
    <property type="entry name" value="LPXTG_anchor"/>
</dbReference>
<feature type="compositionally biased region" description="Basic and acidic residues" evidence="6">
    <location>
        <begin position="940"/>
        <end position="956"/>
    </location>
</feature>
<feature type="compositionally biased region" description="Basic and acidic residues" evidence="6">
    <location>
        <begin position="980"/>
        <end position="1006"/>
    </location>
</feature>
<feature type="compositionally biased region" description="Basic and acidic residues" evidence="6">
    <location>
        <begin position="818"/>
        <end position="845"/>
    </location>
</feature>
<feature type="compositionally biased region" description="Polar residues" evidence="6">
    <location>
        <begin position="1419"/>
        <end position="1429"/>
    </location>
</feature>
<name>A0A6G8AT85_9ENTE</name>
<feature type="compositionally biased region" description="Basic and acidic residues" evidence="6">
    <location>
        <begin position="315"/>
        <end position="330"/>
    </location>
</feature>
<feature type="compositionally biased region" description="Basic and acidic residues" evidence="6">
    <location>
        <begin position="482"/>
        <end position="508"/>
    </location>
</feature>
<evidence type="ECO:0000256" key="2">
    <source>
        <dbReference type="ARBA" id="ARBA00022525"/>
    </source>
</evidence>
<feature type="compositionally biased region" description="Polar residues" evidence="6">
    <location>
        <begin position="465"/>
        <end position="481"/>
    </location>
</feature>
<feature type="region of interest" description="Disordered" evidence="6">
    <location>
        <begin position="129"/>
        <end position="164"/>
    </location>
</feature>
<sequence length="1468" mass="158774">MKKELEEKAKSTKDAIDKLVGLSDEEKAKGKAEIDKLLETGLTNIQKAENEADAGKELTTSKGQMDDVYNGLVTDSNKNIEQAKEKATSELTKKAEEAKKAIDALTNLSDEEKAKQKAKVDKDLEAGTKAINDAKTPEAITTAQTKGENNIEKEVKDSELQDTKNKMKKELEEKAKSTKDAIDKLVGLSDEEKVKGKAEIDKLLETGLTNIQKAENETDAGKELTTSKGQMDDVYNGLVTDSNKNIEQAKEKATAELTKKAEEAKKAIDALTNLSDEEKAKQIAEVDKDLETGTKAINDATTPEGITTAQTKGENNIEKEVKDSELQDAKNKAKKELVEKAKSTKDAIDKLVGLSDEEKVKGKAEIDKLLETGLTNIQKAENEADAWKELTTSKGQMDDVYNGLVTDSNKNIEQAKEKATAELKTKAEEAKKAIDALMNLSEEEKAKQKAKVDKDLEAGTKAINEATTPEGITTAQKTGESNIEKEVTDSELQDAKNKAKKELEDKAKSTKDAIDKLVGLSDEEKVKGKAEIDKLLETGLTNIQKAENETDAGKELTTSKGQMDDVYNGLVTDSNKNIEQAKEKATSELTKKAEEAKKAIDALTNLSDEEKAKQIAEVDKDLETGTKAINDATTPEGITTAQATGEGNIEKEVTDSKLQNTKNAAKKELEEKAKSTKVAIDKLTGVSAEEKEKAKSEIEKVLEAGLKAITDANSSEDVATQTTDHKGQMDTIYNNLVAENDKNIEQAKEKAIAELTKKSEEAKKAIDALTNLSDEEKAKQKAEVDKELEAGKKAINEAVTPEAITTAQTTGEGNINKEVTDSKLQDTKNKGKKELEDKAKSTKDAIDKLVGLSDEEKEKGKAEIDKLLETGLTNIDKAENADAVTTQVTTSKGQMDDVYNGLVTDSNKNIEQAKEKATAELKTKAEEAKKAIDALTNLSDEEKAKQKAEVDKDLEAGTKAINEATTPEGITTAQATGEGNIEKEVTDSKLQDAKNKAKKELEDKATSTKAAIDKLTGISTAEKEKAKAEIDKLLATGLAGIDKAKDATEVTAQVTTSKGQMDDIYNGLVAESNKNIEQAKEKATAELTKKAEEAKKAIDALTNLSDEEKAKQKAEVDKELEAGKKAINEATTLEGITTAQTKGEGNIDKEVTDSKLQDAKNKGKKELKEKATSTKDAIDKLVGLSEEEKAKAKTEIDKLLETGLTNIDKAENADAVTTQVTTSKGQMDDVYNGLVTDSNKNIEQAKEKATSELTKKAEEAKKVIDALTNLSDEEKAKQKAEVDKELEAGKKAINEATTPEGITTAQTKGEANIEKVVTNSKLQDAKNAAKKELKEKAELTKKAIDKLTNLSDKEKEAAKSEIDKLLEQGLKAIEESVKLEDIAKELKDSKKQMDTVYNKLLNKGTTGGKGQGTTNVVGSSNGNQKTPGSKSRLPRTNEVTNPNLAILGSLLLTTSIIFSLAKRNKEVE</sequence>
<feature type="compositionally biased region" description="Basic and acidic residues" evidence="6">
    <location>
        <begin position="1145"/>
        <end position="1177"/>
    </location>
</feature>
<proteinExistence type="predicted"/>
<feature type="coiled-coil region" evidence="5">
    <location>
        <begin position="1069"/>
        <end position="1111"/>
    </location>
</feature>
<feature type="compositionally biased region" description="Polar residues" evidence="6">
    <location>
        <begin position="139"/>
        <end position="148"/>
    </location>
</feature>
<evidence type="ECO:0000256" key="4">
    <source>
        <dbReference type="ARBA" id="ARBA00023088"/>
    </source>
</evidence>
<feature type="region of interest" description="Disordered" evidence="6">
    <location>
        <begin position="626"/>
        <end position="654"/>
    </location>
</feature>
<feature type="coiled-coil region" evidence="5">
    <location>
        <begin position="77"/>
        <end position="115"/>
    </location>
</feature>
<dbReference type="NCBIfam" id="TIGR01167">
    <property type="entry name" value="LPXTG_anchor"/>
    <property type="match status" value="1"/>
</dbReference>
<dbReference type="Pfam" id="PF07564">
    <property type="entry name" value="DUF1542"/>
    <property type="match status" value="14"/>
</dbReference>
<dbReference type="Pfam" id="PF00746">
    <property type="entry name" value="Gram_pos_anchor"/>
    <property type="match status" value="1"/>
</dbReference>
<evidence type="ECO:0000256" key="3">
    <source>
        <dbReference type="ARBA" id="ARBA00022729"/>
    </source>
</evidence>
<gene>
    <name evidence="8" type="ORF">G7082_07205</name>
</gene>
<feature type="compositionally biased region" description="Basic and acidic residues" evidence="6">
    <location>
        <begin position="149"/>
        <end position="164"/>
    </location>
</feature>
<feature type="region of interest" description="Disordered" evidence="6">
    <location>
        <begin position="1141"/>
        <end position="1177"/>
    </location>
</feature>
<keyword evidence="3" id="KW-0732">Signal</keyword>
<feature type="region of interest" description="Disordered" evidence="6">
    <location>
        <begin position="294"/>
        <end position="330"/>
    </location>
</feature>
<dbReference type="Proteomes" id="UP000501747">
    <property type="component" value="Chromosome"/>
</dbReference>
<evidence type="ECO:0000313" key="9">
    <source>
        <dbReference type="Proteomes" id="UP000501747"/>
    </source>
</evidence>
<feature type="region of interest" description="Disordered" evidence="6">
    <location>
        <begin position="939"/>
        <end position="1007"/>
    </location>
</feature>
<evidence type="ECO:0000256" key="5">
    <source>
        <dbReference type="SAM" id="Coils"/>
    </source>
</evidence>
<feature type="coiled-coil region" evidence="5">
    <location>
        <begin position="745"/>
        <end position="779"/>
    </location>
</feature>
<feature type="coiled-coil region" evidence="5">
    <location>
        <begin position="1319"/>
        <end position="1403"/>
    </location>
</feature>
<evidence type="ECO:0000313" key="8">
    <source>
        <dbReference type="EMBL" id="QIL48291.1"/>
    </source>
</evidence>